<dbReference type="InterPro" id="IPR004045">
    <property type="entry name" value="Glutathione_S-Trfase_N"/>
</dbReference>
<accession>A0A1I2H7J7</accession>
<dbReference type="Gene3D" id="1.20.1050.10">
    <property type="match status" value="1"/>
</dbReference>
<evidence type="ECO:0000259" key="2">
    <source>
        <dbReference type="PROSITE" id="PS50405"/>
    </source>
</evidence>
<name>A0A1I2H7J7_9GAMM</name>
<proteinExistence type="predicted"/>
<dbReference type="Pfam" id="PF13410">
    <property type="entry name" value="GST_C_2"/>
    <property type="match status" value="1"/>
</dbReference>
<dbReference type="PROSITE" id="PS50404">
    <property type="entry name" value="GST_NTER"/>
    <property type="match status" value="1"/>
</dbReference>
<protein>
    <submittedName>
        <fullName evidence="3">Glutathione S-transferase</fullName>
    </submittedName>
</protein>
<dbReference type="SUPFAM" id="SSF47616">
    <property type="entry name" value="GST C-terminal domain-like"/>
    <property type="match status" value="1"/>
</dbReference>
<evidence type="ECO:0000259" key="1">
    <source>
        <dbReference type="PROSITE" id="PS50404"/>
    </source>
</evidence>
<dbReference type="PANTHER" id="PTHR44051">
    <property type="entry name" value="GLUTATHIONE S-TRANSFERASE-RELATED"/>
    <property type="match status" value="1"/>
</dbReference>
<dbReference type="SFLD" id="SFLDS00019">
    <property type="entry name" value="Glutathione_Transferase_(cytos"/>
    <property type="match status" value="1"/>
</dbReference>
<dbReference type="AlphaFoldDB" id="A0A1I2H7J7"/>
<sequence>MLTLYDYLPSQNGWKVRQLLRHLDLPYRTVPVSIFEGEGRQPGYLRINPTGTVPAIALEDGRTLAESNAILAYLAEGTPYLPGDAYGRAKVLQWLNFEQERVESVIGSLRYWTLTGQLAKRGPALVELKREAGLRALSMLDAELGTRPFVASESYGIADIALFAYASRADEAGFDLAPYSHFQAWIERVRAQPGHLAKTFPYSVDPHAPR</sequence>
<dbReference type="InterPro" id="IPR010987">
    <property type="entry name" value="Glutathione-S-Trfase_C-like"/>
</dbReference>
<dbReference type="Pfam" id="PF13409">
    <property type="entry name" value="GST_N_2"/>
    <property type="match status" value="1"/>
</dbReference>
<dbReference type="CDD" id="cd03056">
    <property type="entry name" value="GST_N_4"/>
    <property type="match status" value="1"/>
</dbReference>
<dbReference type="InterPro" id="IPR040079">
    <property type="entry name" value="Glutathione_S-Trfase"/>
</dbReference>
<feature type="domain" description="GST N-terminal" evidence="1">
    <location>
        <begin position="1"/>
        <end position="82"/>
    </location>
</feature>
<dbReference type="SFLD" id="SFLDG01151">
    <property type="entry name" value="Main.2:_Nu-like"/>
    <property type="match status" value="1"/>
</dbReference>
<keyword evidence="3" id="KW-0808">Transferase</keyword>
<feature type="domain" description="GST C-terminal" evidence="2">
    <location>
        <begin position="84"/>
        <end position="210"/>
    </location>
</feature>
<dbReference type="PROSITE" id="PS50405">
    <property type="entry name" value="GST_CTER"/>
    <property type="match status" value="1"/>
</dbReference>
<gene>
    <name evidence="3" type="ORF">SAMN02799615_02912</name>
</gene>
<reference evidence="4" key="1">
    <citation type="submission" date="2016-10" db="EMBL/GenBank/DDBJ databases">
        <authorList>
            <person name="Varghese N."/>
            <person name="Submissions S."/>
        </authorList>
    </citation>
    <scope>NUCLEOTIDE SEQUENCE [LARGE SCALE GENOMIC DNA]</scope>
    <source>
        <strain evidence="4">UNC178MFTsu3.1</strain>
    </source>
</reference>
<organism evidence="3 4">
    <name type="scientific">Dyella marensis</name>
    <dbReference type="NCBI Taxonomy" id="500610"/>
    <lineage>
        <taxon>Bacteria</taxon>
        <taxon>Pseudomonadati</taxon>
        <taxon>Pseudomonadota</taxon>
        <taxon>Gammaproteobacteria</taxon>
        <taxon>Lysobacterales</taxon>
        <taxon>Rhodanobacteraceae</taxon>
        <taxon>Dyella</taxon>
    </lineage>
</organism>
<dbReference type="SUPFAM" id="SSF52833">
    <property type="entry name" value="Thioredoxin-like"/>
    <property type="match status" value="1"/>
</dbReference>
<dbReference type="EMBL" id="FONH01000011">
    <property type="protein sequence ID" value="SFF26145.1"/>
    <property type="molecule type" value="Genomic_DNA"/>
</dbReference>
<dbReference type="GO" id="GO:0016740">
    <property type="term" value="F:transferase activity"/>
    <property type="evidence" value="ECO:0007669"/>
    <property type="project" value="UniProtKB-KW"/>
</dbReference>
<dbReference type="InterPro" id="IPR036282">
    <property type="entry name" value="Glutathione-S-Trfase_C_sf"/>
</dbReference>
<dbReference type="SFLD" id="SFLDG00358">
    <property type="entry name" value="Main_(cytGST)"/>
    <property type="match status" value="1"/>
</dbReference>
<keyword evidence="4" id="KW-1185">Reference proteome</keyword>
<dbReference type="InterPro" id="IPR036249">
    <property type="entry name" value="Thioredoxin-like_sf"/>
</dbReference>
<dbReference type="PANTHER" id="PTHR44051:SF8">
    <property type="entry name" value="GLUTATHIONE S-TRANSFERASE GSTA"/>
    <property type="match status" value="1"/>
</dbReference>
<dbReference type="Proteomes" id="UP000199477">
    <property type="component" value="Unassembled WGS sequence"/>
</dbReference>
<dbReference type="RefSeq" id="WP_026635032.1">
    <property type="nucleotide sequence ID" value="NZ_FONH01000011.1"/>
</dbReference>
<dbReference type="Gene3D" id="3.40.30.10">
    <property type="entry name" value="Glutaredoxin"/>
    <property type="match status" value="1"/>
</dbReference>
<evidence type="ECO:0000313" key="3">
    <source>
        <dbReference type="EMBL" id="SFF26145.1"/>
    </source>
</evidence>
<evidence type="ECO:0000313" key="4">
    <source>
        <dbReference type="Proteomes" id="UP000199477"/>
    </source>
</evidence>
<dbReference type="STRING" id="500610.SAMN02799615_02912"/>